<comment type="caution">
    <text evidence="2">The sequence shown here is derived from an EMBL/GenBank/DDBJ whole genome shotgun (WGS) entry which is preliminary data.</text>
</comment>
<proteinExistence type="predicted"/>
<dbReference type="InterPro" id="IPR041667">
    <property type="entry name" value="Cupin_8"/>
</dbReference>
<evidence type="ECO:0000259" key="1">
    <source>
        <dbReference type="PROSITE" id="PS51184"/>
    </source>
</evidence>
<dbReference type="OrthoDB" id="203487at2759"/>
<dbReference type="SUPFAM" id="SSF51197">
    <property type="entry name" value="Clavaminate synthase-like"/>
    <property type="match status" value="1"/>
</dbReference>
<dbReference type="InterPro" id="IPR050910">
    <property type="entry name" value="JMJD6_ArgDemeth/LysHydrox"/>
</dbReference>
<name>A0A9P1BSR8_9DINO</name>
<reference evidence="3 4" key="2">
    <citation type="submission" date="2024-05" db="EMBL/GenBank/DDBJ databases">
        <authorList>
            <person name="Chen Y."/>
            <person name="Shah S."/>
            <person name="Dougan E. K."/>
            <person name="Thang M."/>
            <person name="Chan C."/>
        </authorList>
    </citation>
    <scope>NUCLEOTIDE SEQUENCE [LARGE SCALE GENOMIC DNA]</scope>
</reference>
<feature type="domain" description="JmjC" evidence="1">
    <location>
        <begin position="152"/>
        <end position="325"/>
    </location>
</feature>
<dbReference type="EMBL" id="CAMXCT020000435">
    <property type="protein sequence ID" value="CAL1132154.1"/>
    <property type="molecule type" value="Genomic_DNA"/>
</dbReference>
<dbReference type="Proteomes" id="UP001152797">
    <property type="component" value="Unassembled WGS sequence"/>
</dbReference>
<evidence type="ECO:0000313" key="2">
    <source>
        <dbReference type="EMBL" id="CAI3978779.1"/>
    </source>
</evidence>
<dbReference type="PANTHER" id="PTHR12480">
    <property type="entry name" value="ARGININE DEMETHYLASE AND LYSYL-HYDROXYLASE JMJD"/>
    <property type="match status" value="1"/>
</dbReference>
<dbReference type="Pfam" id="PF13621">
    <property type="entry name" value="Cupin_8"/>
    <property type="match status" value="1"/>
</dbReference>
<gene>
    <name evidence="2" type="ORF">C1SCF055_LOCUS6782</name>
</gene>
<evidence type="ECO:0000313" key="4">
    <source>
        <dbReference type="Proteomes" id="UP001152797"/>
    </source>
</evidence>
<dbReference type="Gene3D" id="2.60.120.650">
    <property type="entry name" value="Cupin"/>
    <property type="match status" value="1"/>
</dbReference>
<dbReference type="InterPro" id="IPR003347">
    <property type="entry name" value="JmjC_dom"/>
</dbReference>
<dbReference type="SMART" id="SM00558">
    <property type="entry name" value="JmjC"/>
    <property type="match status" value="1"/>
</dbReference>
<dbReference type="EMBL" id="CAMXCT030000435">
    <property type="protein sequence ID" value="CAL4766091.1"/>
    <property type="molecule type" value="Genomic_DNA"/>
</dbReference>
<evidence type="ECO:0000313" key="3">
    <source>
        <dbReference type="EMBL" id="CAL4766091.1"/>
    </source>
</evidence>
<keyword evidence="4" id="KW-1185">Reference proteome</keyword>
<reference evidence="2" key="1">
    <citation type="submission" date="2022-10" db="EMBL/GenBank/DDBJ databases">
        <authorList>
            <person name="Chen Y."/>
            <person name="Dougan E. K."/>
            <person name="Chan C."/>
            <person name="Rhodes N."/>
            <person name="Thang M."/>
        </authorList>
    </citation>
    <scope>NUCLEOTIDE SEQUENCE</scope>
</reference>
<dbReference type="EMBL" id="CAMXCT010000435">
    <property type="protein sequence ID" value="CAI3978779.1"/>
    <property type="molecule type" value="Genomic_DNA"/>
</dbReference>
<dbReference type="PROSITE" id="PS51184">
    <property type="entry name" value="JMJC"/>
    <property type="match status" value="1"/>
</dbReference>
<dbReference type="AlphaFoldDB" id="A0A9P1BSR8"/>
<accession>A0A9P1BSR8</accession>
<organism evidence="2">
    <name type="scientific">Cladocopium goreaui</name>
    <dbReference type="NCBI Taxonomy" id="2562237"/>
    <lineage>
        <taxon>Eukaryota</taxon>
        <taxon>Sar</taxon>
        <taxon>Alveolata</taxon>
        <taxon>Dinophyceae</taxon>
        <taxon>Suessiales</taxon>
        <taxon>Symbiodiniaceae</taxon>
        <taxon>Cladocopium</taxon>
    </lineage>
</organism>
<sequence>MQRFLSFGFGLTLTTCRSDPQSEGDTFSTLLPWLNFRHFLDGSTVGTMGTVGTVGIEVGATFSKPREVPRRRELSLEIYQKEFEGQIPVVVEGAYDEMPCLKDGWIEENIMKPFKDERVVFTGHKENEDRIMGTKLKTFLKNVNKNSQSAWSYLRDEFFLHRHPHLITSCPPLPPFLKNQDQFALMPLKFMPPNATLLWGGRYSRSKLHVDSYNWTGTNVVIRGEKYFRLIPPGHDEMLEVVTKRCHMALECVSYESTNDLFEKAVPPGLVKVLWETKLQKGDALIIPSGWWHQAVNLGTTLAMASGLITPRSGSWSAVAEVVRFHSKVHPSWRWGKLPRPPDPPDATNADATDATRRFRRFINALPEGTFKAAEKFVKEKSEFQQRQELCHEHTTAQTAAETEQSQELHQVVFGQACWKEEEKGTWILHSAVARQHGLHQRENPEANLEYAKEKKGDETDSQWQVFPEKVPWITTTPSRRTTLGVEAMQGSMEKELLAVPQPVEAPVQPPLAEAETSFLTQEEVKLLDHLRGLQEMGVDLAESMTAQLEKLQLKESQTTAAKALSHGHLNRFHKLRTQVTTAGKVQDVDAGWEKFVQSIIMEKMQSHAVMYQKHRSDLLIEEVPEMPVADQLRQAQELVAQASQVGGMVDLTEEVGDEPIDVESAPESKVKKGSLMPKFRAAAALPSKVHKRAHCAHSDQDALHAGLKLEPLAFRDGSFGTADERSRRVLITADTTVDSFGADCLQVWSDLGDGRVVTFHVVKPKPPGLPSNVAHVILIQGEFQGYRPALYYGTTLPVLQRLRAGICSVGANIEEFFMSSSIQKLGLDMGRFVVCVISEMAWRFYNKDMRGVWSTVIKGLVIMDKKQTKQDPVAMEKEIEEEQPAIVFAPQHQGHLQDTVDELLQLNGNDGAGDVELGVVVESQPVNTQAGGGIPGGVLASPGASAAALQPGIVLASSGASTAPLQPDPLPWTAVTFGLGLVDLGRRGVEFDPYNIPAVLESILQAWNDHAAYGNLVLFNVYPQPIGAIGPKAIAIIVETDMPDAYLALQYTDGVADDVRRWHFFLMVLVGKKNCMGLCVDWREQKARTVPDSAIWALLAE</sequence>
<protein>
    <recommendedName>
        <fullName evidence="1">JmjC domain-containing protein</fullName>
    </recommendedName>
</protein>